<reference evidence="1 2" key="1">
    <citation type="submission" date="2017-05" db="EMBL/GenBank/DDBJ databases">
        <title>The complete genome sequence of Deinococcus ficus isolated from the rhizosphere of the Ficus religiosa L. in Taiwan.</title>
        <authorList>
            <person name="Wu K.-M."/>
            <person name="Liao T.-L."/>
            <person name="Liu Y.-M."/>
            <person name="Young C.-C."/>
            <person name="Tsai S.-F."/>
        </authorList>
    </citation>
    <scope>NUCLEOTIDE SEQUENCE [LARGE SCALE GENOMIC DNA]</scope>
    <source>
        <strain evidence="1 2">CC-FR2-10</strain>
        <plasmid evidence="2">pdfi3</plasmid>
    </source>
</reference>
<keyword evidence="2" id="KW-1185">Reference proteome</keyword>
<evidence type="ECO:0000313" key="1">
    <source>
        <dbReference type="EMBL" id="ASN83144.1"/>
    </source>
</evidence>
<proteinExistence type="predicted"/>
<dbReference type="AlphaFoldDB" id="A0A221T2L5"/>
<evidence type="ECO:0000313" key="2">
    <source>
        <dbReference type="Proteomes" id="UP000259030"/>
    </source>
</evidence>
<name>A0A221T2L5_9DEIO</name>
<gene>
    <name evidence="1" type="ORF">DFI_18255</name>
</gene>
<dbReference type="KEGG" id="dfc:DFI_18255"/>
<protein>
    <submittedName>
        <fullName evidence="1">Uncharacterized protein</fullName>
    </submittedName>
</protein>
<dbReference type="EMBL" id="CP021084">
    <property type="protein sequence ID" value="ASN83144.1"/>
    <property type="molecule type" value="Genomic_DNA"/>
</dbReference>
<dbReference type="Proteomes" id="UP000259030">
    <property type="component" value="Plasmid pDFI3"/>
</dbReference>
<accession>A0A221T2L5</accession>
<dbReference type="RefSeq" id="WP_027464387.1">
    <property type="nucleotide sequence ID" value="NZ_CP021084.1"/>
</dbReference>
<geneLocation type="plasmid" evidence="2">
    <name>pdfi3</name>
</geneLocation>
<sequence length="228" mass="25007">MTSPPATPDQIQDITQQINRMQRSGMIIRNIDAHAHFQDFAQMIKGLNIHVTPNAPIEDRGRVRFNPMHPGSVPGDALTLLLKIRIVERLLGQPGTPERAGHIWRLLSAAGPGQPVPTLQTLIAALAGTSDAGRADAAALEQLGRHFSPMLDGEGMLPAPRAVINYDLLRTPAPLRDATRLMLYHQVIEESRQRKNPVVLIDQHDAGLADVQTQLQLQSGGNLHVHLY</sequence>
<organism evidence="1 2">
    <name type="scientific">Deinococcus ficus</name>
    <dbReference type="NCBI Taxonomy" id="317577"/>
    <lineage>
        <taxon>Bacteria</taxon>
        <taxon>Thermotogati</taxon>
        <taxon>Deinococcota</taxon>
        <taxon>Deinococci</taxon>
        <taxon>Deinococcales</taxon>
        <taxon>Deinococcaceae</taxon>
        <taxon>Deinococcus</taxon>
    </lineage>
</organism>
<keyword evidence="1" id="KW-0614">Plasmid</keyword>